<reference evidence="1" key="3">
    <citation type="journal article" date="2017" name="Nature">
        <title>Genome sequence of the progenitor of the wheat D genome Aegilops tauschii.</title>
        <authorList>
            <person name="Luo M.C."/>
            <person name="Gu Y.Q."/>
            <person name="Puiu D."/>
            <person name="Wang H."/>
            <person name="Twardziok S.O."/>
            <person name="Deal K.R."/>
            <person name="Huo N."/>
            <person name="Zhu T."/>
            <person name="Wang L."/>
            <person name="Wang Y."/>
            <person name="McGuire P.E."/>
            <person name="Liu S."/>
            <person name="Long H."/>
            <person name="Ramasamy R.K."/>
            <person name="Rodriguez J.C."/>
            <person name="Van S.L."/>
            <person name="Yuan L."/>
            <person name="Wang Z."/>
            <person name="Xia Z."/>
            <person name="Xiao L."/>
            <person name="Anderson O.D."/>
            <person name="Ouyang S."/>
            <person name="Liang Y."/>
            <person name="Zimin A.V."/>
            <person name="Pertea G."/>
            <person name="Qi P."/>
            <person name="Bennetzen J.L."/>
            <person name="Dai X."/>
            <person name="Dawson M.W."/>
            <person name="Muller H.G."/>
            <person name="Kugler K."/>
            <person name="Rivarola-Duarte L."/>
            <person name="Spannagl M."/>
            <person name="Mayer K.F.X."/>
            <person name="Lu F.H."/>
            <person name="Bevan M.W."/>
            <person name="Leroy P."/>
            <person name="Li P."/>
            <person name="You F.M."/>
            <person name="Sun Q."/>
            <person name="Liu Z."/>
            <person name="Lyons E."/>
            <person name="Wicker T."/>
            <person name="Salzberg S.L."/>
            <person name="Devos K.M."/>
            <person name="Dvorak J."/>
        </authorList>
    </citation>
    <scope>NUCLEOTIDE SEQUENCE [LARGE SCALE GENOMIC DNA]</scope>
    <source>
        <strain evidence="1">cv. AL8/78</strain>
    </source>
</reference>
<evidence type="ECO:0000313" key="2">
    <source>
        <dbReference type="Proteomes" id="UP000015105"/>
    </source>
</evidence>
<dbReference type="Gramene" id="AET2Gv20939300.3">
    <property type="protein sequence ID" value="AET2Gv20939300.3"/>
    <property type="gene ID" value="AET2Gv20939300"/>
</dbReference>
<reference evidence="1" key="4">
    <citation type="submission" date="2019-03" db="UniProtKB">
        <authorList>
            <consortium name="EnsemblPlants"/>
        </authorList>
    </citation>
    <scope>IDENTIFICATION</scope>
</reference>
<sequence length="42" mass="5028">MRGLIEGTQRLQIDEPIFSYHEEDLFCSICFEATQHRRLSKE</sequence>
<dbReference type="AlphaFoldDB" id="A0A453CRC6"/>
<protein>
    <submittedName>
        <fullName evidence="1">Uncharacterized protein</fullName>
    </submittedName>
</protein>
<keyword evidence="2" id="KW-1185">Reference proteome</keyword>
<dbReference type="EnsemblPlants" id="AET2Gv20939300.3">
    <property type="protein sequence ID" value="AET2Gv20939300.3"/>
    <property type="gene ID" value="AET2Gv20939300"/>
</dbReference>
<proteinExistence type="predicted"/>
<reference evidence="2" key="2">
    <citation type="journal article" date="2017" name="Nat. Plants">
        <title>The Aegilops tauschii genome reveals multiple impacts of transposons.</title>
        <authorList>
            <person name="Zhao G."/>
            <person name="Zou C."/>
            <person name="Li K."/>
            <person name="Wang K."/>
            <person name="Li T."/>
            <person name="Gao L."/>
            <person name="Zhang X."/>
            <person name="Wang H."/>
            <person name="Yang Z."/>
            <person name="Liu X."/>
            <person name="Jiang W."/>
            <person name="Mao L."/>
            <person name="Kong X."/>
            <person name="Jiao Y."/>
            <person name="Jia J."/>
        </authorList>
    </citation>
    <scope>NUCLEOTIDE SEQUENCE [LARGE SCALE GENOMIC DNA]</scope>
    <source>
        <strain evidence="2">cv. AL8/78</strain>
    </source>
</reference>
<organism evidence="1 2">
    <name type="scientific">Aegilops tauschii subsp. strangulata</name>
    <name type="common">Goatgrass</name>
    <dbReference type="NCBI Taxonomy" id="200361"/>
    <lineage>
        <taxon>Eukaryota</taxon>
        <taxon>Viridiplantae</taxon>
        <taxon>Streptophyta</taxon>
        <taxon>Embryophyta</taxon>
        <taxon>Tracheophyta</taxon>
        <taxon>Spermatophyta</taxon>
        <taxon>Magnoliopsida</taxon>
        <taxon>Liliopsida</taxon>
        <taxon>Poales</taxon>
        <taxon>Poaceae</taxon>
        <taxon>BOP clade</taxon>
        <taxon>Pooideae</taxon>
        <taxon>Triticodae</taxon>
        <taxon>Triticeae</taxon>
        <taxon>Triticinae</taxon>
        <taxon>Aegilops</taxon>
    </lineage>
</organism>
<evidence type="ECO:0000313" key="1">
    <source>
        <dbReference type="EnsemblPlants" id="AET2Gv20939300.3"/>
    </source>
</evidence>
<reference evidence="1" key="5">
    <citation type="journal article" date="2021" name="G3 (Bethesda)">
        <title>Aegilops tauschii genome assembly Aet v5.0 features greater sequence contiguity and improved annotation.</title>
        <authorList>
            <person name="Wang L."/>
            <person name="Zhu T."/>
            <person name="Rodriguez J.C."/>
            <person name="Deal K.R."/>
            <person name="Dubcovsky J."/>
            <person name="McGuire P.E."/>
            <person name="Lux T."/>
            <person name="Spannagl M."/>
            <person name="Mayer K.F.X."/>
            <person name="Baldrich P."/>
            <person name="Meyers B.C."/>
            <person name="Huo N."/>
            <person name="Gu Y.Q."/>
            <person name="Zhou H."/>
            <person name="Devos K.M."/>
            <person name="Bennetzen J.L."/>
            <person name="Unver T."/>
            <person name="Budak H."/>
            <person name="Gulick P.J."/>
            <person name="Galiba G."/>
            <person name="Kalapos B."/>
            <person name="Nelson D.R."/>
            <person name="Li P."/>
            <person name="You F.M."/>
            <person name="Luo M.C."/>
            <person name="Dvorak J."/>
        </authorList>
    </citation>
    <scope>NUCLEOTIDE SEQUENCE [LARGE SCALE GENOMIC DNA]</scope>
    <source>
        <strain evidence="1">cv. AL8/78</strain>
    </source>
</reference>
<reference evidence="2" key="1">
    <citation type="journal article" date="2014" name="Science">
        <title>Ancient hybridizations among the ancestral genomes of bread wheat.</title>
        <authorList>
            <consortium name="International Wheat Genome Sequencing Consortium,"/>
            <person name="Marcussen T."/>
            <person name="Sandve S.R."/>
            <person name="Heier L."/>
            <person name="Spannagl M."/>
            <person name="Pfeifer M."/>
            <person name="Jakobsen K.S."/>
            <person name="Wulff B.B."/>
            <person name="Steuernagel B."/>
            <person name="Mayer K.F."/>
            <person name="Olsen O.A."/>
        </authorList>
    </citation>
    <scope>NUCLEOTIDE SEQUENCE [LARGE SCALE GENOMIC DNA]</scope>
    <source>
        <strain evidence="2">cv. AL8/78</strain>
    </source>
</reference>
<dbReference type="Proteomes" id="UP000015105">
    <property type="component" value="Chromosome 2D"/>
</dbReference>
<name>A0A453CRC6_AEGTS</name>
<accession>A0A453CRC6</accession>